<gene>
    <name evidence="7" type="ORF">WM40_10710</name>
</gene>
<protein>
    <submittedName>
        <fullName evidence="7">Aspartate aminotransferase</fullName>
    </submittedName>
</protein>
<dbReference type="PRINTS" id="PR00753">
    <property type="entry name" value="ACCSYNTHASE"/>
</dbReference>
<evidence type="ECO:0000256" key="1">
    <source>
        <dbReference type="ARBA" id="ARBA00001933"/>
    </source>
</evidence>
<comment type="similarity">
    <text evidence="2">Belongs to the class-I pyridoxal-phosphate-dependent aminotransferase family.</text>
</comment>
<feature type="domain" description="Aminotransferase class I/classII large" evidence="6">
    <location>
        <begin position="30"/>
        <end position="381"/>
    </location>
</feature>
<keyword evidence="8" id="KW-1185">Reference proteome</keyword>
<dbReference type="Proteomes" id="UP000033618">
    <property type="component" value="Unassembled WGS sequence"/>
</dbReference>
<dbReference type="STRING" id="28092.WM40_10710"/>
<dbReference type="InterPro" id="IPR050596">
    <property type="entry name" value="AspAT/PAT-like"/>
</dbReference>
<evidence type="ECO:0000256" key="4">
    <source>
        <dbReference type="ARBA" id="ARBA00022679"/>
    </source>
</evidence>
<proteinExistence type="inferred from homology"/>
<comment type="cofactor">
    <cofactor evidence="1">
        <name>pyridoxal 5'-phosphate</name>
        <dbReference type="ChEBI" id="CHEBI:597326"/>
    </cofactor>
</comment>
<evidence type="ECO:0000256" key="3">
    <source>
        <dbReference type="ARBA" id="ARBA00022576"/>
    </source>
</evidence>
<keyword evidence="3 7" id="KW-0032">Aminotransferase</keyword>
<reference evidence="7 8" key="1">
    <citation type="submission" date="2015-03" db="EMBL/GenBank/DDBJ databases">
        <title>Draft Genome Sequence of Burkholderia andropogonis type strain ICMP2807, isolated from Sorghum bicolor.</title>
        <authorList>
            <person name="Lopes-Santos L."/>
            <person name="Castro D.B."/>
            <person name="Ottoboni L.M."/>
            <person name="Park D."/>
            <person name="Weirc B.S."/>
            <person name="Destefano S.A."/>
        </authorList>
    </citation>
    <scope>NUCLEOTIDE SEQUENCE [LARGE SCALE GENOMIC DNA]</scope>
    <source>
        <strain evidence="7 8">ICMP2807</strain>
    </source>
</reference>
<dbReference type="SUPFAM" id="SSF53383">
    <property type="entry name" value="PLP-dependent transferases"/>
    <property type="match status" value="1"/>
</dbReference>
<keyword evidence="4 7" id="KW-0808">Transferase</keyword>
<dbReference type="PATRIC" id="fig|28092.6.peg.2525"/>
<dbReference type="AlphaFoldDB" id="A0A0F5K0T6"/>
<dbReference type="EMBL" id="LAQU01000009">
    <property type="protein sequence ID" value="KKB63499.1"/>
    <property type="molecule type" value="Genomic_DNA"/>
</dbReference>
<dbReference type="InterPro" id="IPR015424">
    <property type="entry name" value="PyrdxlP-dep_Trfase"/>
</dbReference>
<accession>A0A0F5K0T6</accession>
<dbReference type="GO" id="GO:0006520">
    <property type="term" value="P:amino acid metabolic process"/>
    <property type="evidence" value="ECO:0007669"/>
    <property type="project" value="InterPro"/>
</dbReference>
<dbReference type="PANTHER" id="PTHR46383:SF1">
    <property type="entry name" value="ASPARTATE AMINOTRANSFERASE"/>
    <property type="match status" value="1"/>
</dbReference>
<dbReference type="InterPro" id="IPR015422">
    <property type="entry name" value="PyrdxlP-dep_Trfase_small"/>
</dbReference>
<keyword evidence="5" id="KW-0663">Pyridoxal phosphate</keyword>
<dbReference type="PANTHER" id="PTHR46383">
    <property type="entry name" value="ASPARTATE AMINOTRANSFERASE"/>
    <property type="match status" value="1"/>
</dbReference>
<name>A0A0F5K0T6_9BURK</name>
<dbReference type="CDD" id="cd00609">
    <property type="entry name" value="AAT_like"/>
    <property type="match status" value="1"/>
</dbReference>
<dbReference type="Gene3D" id="3.40.640.10">
    <property type="entry name" value="Type I PLP-dependent aspartate aminotransferase-like (Major domain)"/>
    <property type="match status" value="1"/>
</dbReference>
<evidence type="ECO:0000256" key="2">
    <source>
        <dbReference type="ARBA" id="ARBA00007441"/>
    </source>
</evidence>
<dbReference type="Pfam" id="PF00155">
    <property type="entry name" value="Aminotran_1_2"/>
    <property type="match status" value="1"/>
</dbReference>
<dbReference type="Gene3D" id="3.90.1150.10">
    <property type="entry name" value="Aspartate Aminotransferase, domain 1"/>
    <property type="match status" value="1"/>
</dbReference>
<evidence type="ECO:0000256" key="5">
    <source>
        <dbReference type="ARBA" id="ARBA00022898"/>
    </source>
</evidence>
<organism evidence="7 8">
    <name type="scientific">Robbsia andropogonis</name>
    <dbReference type="NCBI Taxonomy" id="28092"/>
    <lineage>
        <taxon>Bacteria</taxon>
        <taxon>Pseudomonadati</taxon>
        <taxon>Pseudomonadota</taxon>
        <taxon>Betaproteobacteria</taxon>
        <taxon>Burkholderiales</taxon>
        <taxon>Burkholderiaceae</taxon>
        <taxon>Robbsia</taxon>
    </lineage>
</organism>
<evidence type="ECO:0000259" key="6">
    <source>
        <dbReference type="Pfam" id="PF00155"/>
    </source>
</evidence>
<comment type="caution">
    <text evidence="7">The sequence shown here is derived from an EMBL/GenBank/DDBJ whole genome shotgun (WGS) entry which is preliminary data.</text>
</comment>
<evidence type="ECO:0000313" key="8">
    <source>
        <dbReference type="Proteomes" id="UP000033618"/>
    </source>
</evidence>
<dbReference type="FunFam" id="3.40.640.10:FF:000033">
    <property type="entry name" value="Aspartate aminotransferase"/>
    <property type="match status" value="1"/>
</dbReference>
<evidence type="ECO:0000313" key="7">
    <source>
        <dbReference type="EMBL" id="KKB63499.1"/>
    </source>
</evidence>
<dbReference type="GO" id="GO:0030170">
    <property type="term" value="F:pyridoxal phosphate binding"/>
    <property type="evidence" value="ECO:0007669"/>
    <property type="project" value="InterPro"/>
</dbReference>
<dbReference type="GO" id="GO:0008483">
    <property type="term" value="F:transaminase activity"/>
    <property type="evidence" value="ECO:0007669"/>
    <property type="project" value="UniProtKB-KW"/>
</dbReference>
<dbReference type="InterPro" id="IPR004839">
    <property type="entry name" value="Aminotransferase_I/II_large"/>
</dbReference>
<sequence>MKFATRITQTSKKNYGMYDKATKRFGNDPDLIHLELGKPIADTPQPIKQATIDALLRGEVHYTDLQGVPALREALAHKLRTRNGLEVEADSVLVTNGLTHASFAAFFALLDAGDEVILLAPYYPQHIGKIEMAGGIPVIVDLDKDRDFAFDIPAIEAAITPRTRMIVLVNPSNPTGRVHTGDELQALADVAIRHDLVILADEVYEDNIYGEVPHVSIGALPGMAERTISTFAFTKGYAMDGWRIGYLCAPKEAIGALMKITASDVTHVNTFIQHGALAAITGPKALVEDMVAADRIKRDLVVKALNAMPGVLCAVPHGTMYAFPDIRATGLDSQTLADRLLDEAHVVVEAGSFYGPAGEGFLRICFTASTEAVLHTAMERLHAFFTQLMR</sequence>
<dbReference type="OrthoDB" id="9803354at2"/>
<dbReference type="InterPro" id="IPR015421">
    <property type="entry name" value="PyrdxlP-dep_Trfase_major"/>
</dbReference>
<dbReference type="RefSeq" id="WP_046152862.1">
    <property type="nucleotide sequence ID" value="NZ_CADFGU010000001.1"/>
</dbReference>